<sequence>MSEPFRLDGGRAMVTGAGRGIGREVALLLARQGAQVTVVARTAADVEAVAGEIRADGGTAHWIAADGADPATAERTVAEAADRMGGLDVLVGNVGGWGDVPGSAGPLTEATAAAIDSVFGMNVKAPLLTMMAAARVMTAQGTGGAIVSTASIDGLFPAPGEALYGAAKAALISLTGALAYELGSSGIRVNAVAPALIETAMTKPWLADDDDRQDRASLYPLGRFGCPADVAAAVLYLCSDQAGWISGVTLPVHGGQQATSDAFRWVRAHNPVPPLRLI</sequence>
<dbReference type="SUPFAM" id="SSF51735">
    <property type="entry name" value="NAD(P)-binding Rossmann-fold domains"/>
    <property type="match status" value="1"/>
</dbReference>
<keyword evidence="2" id="KW-0560">Oxidoreductase</keyword>
<reference evidence="3 4" key="2">
    <citation type="journal article" date="2011" name="J. Antibiot.">
        <title>Furaquinocins I and J: novel polyketide isoprenoid hybrid compounds from Streptomyces reveromyceticus SN-593.</title>
        <authorList>
            <person name="Panthee S."/>
            <person name="Takahashi S."/>
            <person name="Takagi H."/>
            <person name="Nogawa T."/>
            <person name="Oowada E."/>
            <person name="Uramoto M."/>
            <person name="Osada H."/>
        </authorList>
    </citation>
    <scope>NUCLEOTIDE SEQUENCE [LARGE SCALE GENOMIC DNA]</scope>
    <source>
        <strain evidence="3 4">SN-593</strain>
    </source>
</reference>
<keyword evidence="4" id="KW-1185">Reference proteome</keyword>
<dbReference type="NCBIfam" id="NF005559">
    <property type="entry name" value="PRK07231.1"/>
    <property type="match status" value="1"/>
</dbReference>
<dbReference type="RefSeq" id="WP_202237848.1">
    <property type="nucleotide sequence ID" value="NZ_AP018365.1"/>
</dbReference>
<dbReference type="PRINTS" id="PR00081">
    <property type="entry name" value="GDHRDH"/>
</dbReference>
<dbReference type="InterPro" id="IPR020904">
    <property type="entry name" value="Sc_DH/Rdtase_CS"/>
</dbReference>
<organism evidence="3 4">
    <name type="scientific">Actinacidiphila reveromycinica</name>
    <dbReference type="NCBI Taxonomy" id="659352"/>
    <lineage>
        <taxon>Bacteria</taxon>
        <taxon>Bacillati</taxon>
        <taxon>Actinomycetota</taxon>
        <taxon>Actinomycetes</taxon>
        <taxon>Kitasatosporales</taxon>
        <taxon>Streptomycetaceae</taxon>
        <taxon>Actinacidiphila</taxon>
    </lineage>
</organism>
<dbReference type="Proteomes" id="UP000595703">
    <property type="component" value="Chromosome"/>
</dbReference>
<reference evidence="3 4" key="3">
    <citation type="journal article" date="2011" name="Nat. Chem. Biol.">
        <title>Reveromycin A biosynthesis uses RevG and RevJ for stereospecific spiroacetal formation.</title>
        <authorList>
            <person name="Takahashi S."/>
            <person name="Toyoda A."/>
            <person name="Sekiyama Y."/>
            <person name="Takagi H."/>
            <person name="Nogawa T."/>
            <person name="Uramoto M."/>
            <person name="Suzuki R."/>
            <person name="Koshino H."/>
            <person name="Kumano T."/>
            <person name="Panthee S."/>
            <person name="Dairi T."/>
            <person name="Ishikawa J."/>
            <person name="Ikeda H."/>
            <person name="Sakaki Y."/>
            <person name="Osada H."/>
        </authorList>
    </citation>
    <scope>NUCLEOTIDE SEQUENCE [LARGE SCALE GENOMIC DNA]</scope>
    <source>
        <strain evidence="3 4">SN-593</strain>
    </source>
</reference>
<dbReference type="GO" id="GO:0016491">
    <property type="term" value="F:oxidoreductase activity"/>
    <property type="evidence" value="ECO:0007669"/>
    <property type="project" value="UniProtKB-KW"/>
</dbReference>
<proteinExistence type="inferred from homology"/>
<reference evidence="3 4" key="4">
    <citation type="journal article" date="2020" name="Sci. Rep.">
        <title>beta-carboline chemical signals induce reveromycin production through a LuxR family regulator in Streptomyces sp. SN-593.</title>
        <authorList>
            <person name="Panthee S."/>
            <person name="Kito N."/>
            <person name="Hayashi T."/>
            <person name="Shimizu T."/>
            <person name="Ishikawa J."/>
            <person name="Hamamoto H."/>
            <person name="Osada H."/>
            <person name="Takahashi S."/>
        </authorList>
    </citation>
    <scope>NUCLEOTIDE SEQUENCE [LARGE SCALE GENOMIC DNA]</scope>
    <source>
        <strain evidence="3 4">SN-593</strain>
    </source>
</reference>
<dbReference type="PANTHER" id="PTHR24321">
    <property type="entry name" value="DEHYDROGENASES, SHORT CHAIN"/>
    <property type="match status" value="1"/>
</dbReference>
<dbReference type="InterPro" id="IPR002347">
    <property type="entry name" value="SDR_fam"/>
</dbReference>
<dbReference type="EMBL" id="AP018365">
    <property type="protein sequence ID" value="BBB01985.1"/>
    <property type="molecule type" value="Genomic_DNA"/>
</dbReference>
<dbReference type="Pfam" id="PF13561">
    <property type="entry name" value="adh_short_C2"/>
    <property type="match status" value="1"/>
</dbReference>
<dbReference type="Gene3D" id="3.40.50.720">
    <property type="entry name" value="NAD(P)-binding Rossmann-like Domain"/>
    <property type="match status" value="1"/>
</dbReference>
<evidence type="ECO:0000313" key="3">
    <source>
        <dbReference type="EMBL" id="BBB01985.1"/>
    </source>
</evidence>
<reference evidence="3 4" key="1">
    <citation type="journal article" date="2010" name="J. Bacteriol.">
        <title>Biochemical characterization of a novel indole prenyltransferase from Streptomyces sp. SN-593.</title>
        <authorList>
            <person name="Takahashi S."/>
            <person name="Takagi H."/>
            <person name="Toyoda A."/>
            <person name="Uramoto M."/>
            <person name="Nogawa T."/>
            <person name="Ueki M."/>
            <person name="Sakaki Y."/>
            <person name="Osada H."/>
        </authorList>
    </citation>
    <scope>NUCLEOTIDE SEQUENCE [LARGE SCALE GENOMIC DNA]</scope>
    <source>
        <strain evidence="3 4">SN-593</strain>
    </source>
</reference>
<dbReference type="PRINTS" id="PR00080">
    <property type="entry name" value="SDRFAMILY"/>
</dbReference>
<dbReference type="FunFam" id="3.40.50.720:FF:000084">
    <property type="entry name" value="Short-chain dehydrogenase reductase"/>
    <property type="match status" value="1"/>
</dbReference>
<name>A0A7U3V091_9ACTN</name>
<evidence type="ECO:0000313" key="4">
    <source>
        <dbReference type="Proteomes" id="UP000595703"/>
    </source>
</evidence>
<dbReference type="AlphaFoldDB" id="A0A7U3V091"/>
<protein>
    <submittedName>
        <fullName evidence="3">Putative short chain dehydrogenase</fullName>
    </submittedName>
</protein>
<gene>
    <name evidence="3" type="ORF">RVR_9642</name>
</gene>
<dbReference type="PANTHER" id="PTHR24321:SF8">
    <property type="entry name" value="ESTRADIOL 17-BETA-DEHYDROGENASE 8-RELATED"/>
    <property type="match status" value="1"/>
</dbReference>
<dbReference type="KEGG" id="arev:RVR_9642"/>
<accession>A0A7U3V091</accession>
<dbReference type="PROSITE" id="PS00061">
    <property type="entry name" value="ADH_SHORT"/>
    <property type="match status" value="1"/>
</dbReference>
<dbReference type="CDD" id="cd05233">
    <property type="entry name" value="SDR_c"/>
    <property type="match status" value="1"/>
</dbReference>
<comment type="similarity">
    <text evidence="1">Belongs to the short-chain dehydrogenases/reductases (SDR) family.</text>
</comment>
<evidence type="ECO:0000256" key="1">
    <source>
        <dbReference type="ARBA" id="ARBA00006484"/>
    </source>
</evidence>
<dbReference type="InterPro" id="IPR036291">
    <property type="entry name" value="NAD(P)-bd_dom_sf"/>
</dbReference>
<evidence type="ECO:0000256" key="2">
    <source>
        <dbReference type="ARBA" id="ARBA00023002"/>
    </source>
</evidence>